<dbReference type="InterPro" id="IPR043133">
    <property type="entry name" value="GTP-CH-I_C/QueF"/>
</dbReference>
<dbReference type="InterPro" id="IPR006156">
    <property type="entry name" value="Dihydroneopterin_aldolase"/>
</dbReference>
<organism evidence="10 11">
    <name type="scientific">Candidatus Promineifilum breve</name>
    <dbReference type="NCBI Taxonomy" id="1806508"/>
    <lineage>
        <taxon>Bacteria</taxon>
        <taxon>Bacillati</taxon>
        <taxon>Chloroflexota</taxon>
        <taxon>Ardenticatenia</taxon>
        <taxon>Candidatus Promineifilales</taxon>
        <taxon>Candidatus Promineifilaceae</taxon>
        <taxon>Candidatus Promineifilum</taxon>
    </lineage>
</organism>
<dbReference type="GO" id="GO:0016853">
    <property type="term" value="F:isomerase activity"/>
    <property type="evidence" value="ECO:0007669"/>
    <property type="project" value="UniProtKB-KW"/>
</dbReference>
<keyword evidence="6" id="KW-0413">Isomerase</keyword>
<evidence type="ECO:0000256" key="7">
    <source>
        <dbReference type="ARBA" id="ARBA00023239"/>
    </source>
</evidence>
<dbReference type="UniPathway" id="UPA00077">
    <property type="reaction ID" value="UER00154"/>
</dbReference>
<proteinExistence type="inferred from homology"/>
<keyword evidence="11" id="KW-1185">Reference proteome</keyword>
<dbReference type="GO" id="GO:0005737">
    <property type="term" value="C:cytoplasm"/>
    <property type="evidence" value="ECO:0007669"/>
    <property type="project" value="TreeGrafter"/>
</dbReference>
<comment type="function">
    <text evidence="8">Catalyzes the conversion of 7,8-dihydroneopterin to 6-hydroxymethyl-7,8-dihydropterin.</text>
</comment>
<dbReference type="GO" id="GO:0004150">
    <property type="term" value="F:dihydroneopterin aldolase activity"/>
    <property type="evidence" value="ECO:0007669"/>
    <property type="project" value="UniProtKB-UniRule"/>
</dbReference>
<evidence type="ECO:0000256" key="1">
    <source>
        <dbReference type="ARBA" id="ARBA00000693"/>
    </source>
</evidence>
<dbReference type="OrthoDB" id="9808041at2"/>
<keyword evidence="5 8" id="KW-0289">Folate biosynthesis</keyword>
<dbReference type="AlphaFoldDB" id="A0A160T514"/>
<dbReference type="GO" id="GO:0046656">
    <property type="term" value="P:folic acid biosynthetic process"/>
    <property type="evidence" value="ECO:0007669"/>
    <property type="project" value="UniProtKB-UniRule"/>
</dbReference>
<feature type="domain" description="Dihydroneopterin aldolase/epimerase" evidence="9">
    <location>
        <begin position="4"/>
        <end position="114"/>
    </location>
</feature>
<keyword evidence="7 8" id="KW-0456">Lyase</keyword>
<dbReference type="EC" id="4.1.2.25" evidence="8"/>
<name>A0A160T514_9CHLR</name>
<comment type="catalytic activity">
    <reaction evidence="2 8">
        <text>7,8-dihydroneopterin = 6-hydroxymethyl-7,8-dihydropterin + glycolaldehyde</text>
        <dbReference type="Rhea" id="RHEA:10540"/>
        <dbReference type="ChEBI" id="CHEBI:17001"/>
        <dbReference type="ChEBI" id="CHEBI:17071"/>
        <dbReference type="ChEBI" id="CHEBI:44841"/>
        <dbReference type="EC" id="4.1.2.25"/>
    </reaction>
</comment>
<gene>
    <name evidence="10" type="ORF">CFX0092_A3388</name>
</gene>
<evidence type="ECO:0000313" key="11">
    <source>
        <dbReference type="Proteomes" id="UP000215027"/>
    </source>
</evidence>
<comment type="similarity">
    <text evidence="4 8">Belongs to the DHNA family.</text>
</comment>
<dbReference type="FunFam" id="3.30.1130.10:FF:000002">
    <property type="entry name" value="7,8-dihydroneopterin aldolase"/>
    <property type="match status" value="1"/>
</dbReference>
<dbReference type="CDD" id="cd00534">
    <property type="entry name" value="DHNA_DHNTPE"/>
    <property type="match status" value="1"/>
</dbReference>
<evidence type="ECO:0000256" key="5">
    <source>
        <dbReference type="ARBA" id="ARBA00022909"/>
    </source>
</evidence>
<dbReference type="PANTHER" id="PTHR42844:SF1">
    <property type="entry name" value="DIHYDRONEOPTERIN ALDOLASE 1-RELATED"/>
    <property type="match status" value="1"/>
</dbReference>
<sequence>MDKIIIKDLLLRGIIGINPDEREKKQDIRLNIVLYHDIRRAAETDDINDAANYKVISKRVIEFVEDSTFFLVERLVSEIARLIMTEFPIERVRVRVEKPGALRFAQSVGIEIDRRRKDFGL</sequence>
<dbReference type="NCBIfam" id="TIGR00526">
    <property type="entry name" value="folB_dom"/>
    <property type="match status" value="1"/>
</dbReference>
<dbReference type="Proteomes" id="UP000215027">
    <property type="component" value="Chromosome I"/>
</dbReference>
<dbReference type="SMART" id="SM00905">
    <property type="entry name" value="FolB"/>
    <property type="match status" value="1"/>
</dbReference>
<dbReference type="Gene3D" id="3.30.1130.10">
    <property type="match status" value="1"/>
</dbReference>
<evidence type="ECO:0000256" key="4">
    <source>
        <dbReference type="ARBA" id="ARBA00005708"/>
    </source>
</evidence>
<evidence type="ECO:0000256" key="6">
    <source>
        <dbReference type="ARBA" id="ARBA00023235"/>
    </source>
</evidence>
<evidence type="ECO:0000256" key="2">
    <source>
        <dbReference type="ARBA" id="ARBA00001353"/>
    </source>
</evidence>
<evidence type="ECO:0000259" key="9">
    <source>
        <dbReference type="SMART" id="SM00905"/>
    </source>
</evidence>
<comment type="pathway">
    <text evidence="3 8">Cofactor biosynthesis; tetrahydrofolate biosynthesis; 2-amino-4-hydroxy-6-hydroxymethyl-7,8-dihydropteridine diphosphate from 7,8-dihydroneopterin triphosphate: step 3/4.</text>
</comment>
<dbReference type="KEGG" id="pbf:CFX0092_A3388"/>
<reference evidence="10" key="1">
    <citation type="submission" date="2016-01" db="EMBL/GenBank/DDBJ databases">
        <authorList>
            <person name="Mcilroy J.S."/>
            <person name="Karst M S."/>
            <person name="Albertsen M."/>
        </authorList>
    </citation>
    <scope>NUCLEOTIDE SEQUENCE</scope>
    <source>
        <strain evidence="10">Cfx-K</strain>
    </source>
</reference>
<dbReference type="EMBL" id="LN890655">
    <property type="protein sequence ID" value="CUS05266.2"/>
    <property type="molecule type" value="Genomic_DNA"/>
</dbReference>
<dbReference type="NCBIfam" id="TIGR00525">
    <property type="entry name" value="folB"/>
    <property type="match status" value="1"/>
</dbReference>
<dbReference type="Pfam" id="PF02152">
    <property type="entry name" value="FolB"/>
    <property type="match status" value="1"/>
</dbReference>
<dbReference type="GO" id="GO:0046654">
    <property type="term" value="P:tetrahydrofolate biosynthetic process"/>
    <property type="evidence" value="ECO:0007669"/>
    <property type="project" value="UniProtKB-UniRule"/>
</dbReference>
<comment type="catalytic activity">
    <reaction evidence="1">
        <text>7,8-dihydroneopterin = 7,8-dihydromonapterin</text>
        <dbReference type="Rhea" id="RHEA:45328"/>
        <dbReference type="ChEBI" id="CHEBI:17001"/>
        <dbReference type="ChEBI" id="CHEBI:71175"/>
        <dbReference type="EC" id="5.1.99.8"/>
    </reaction>
</comment>
<dbReference type="SUPFAM" id="SSF55620">
    <property type="entry name" value="Tetrahydrobiopterin biosynthesis enzymes-like"/>
    <property type="match status" value="1"/>
</dbReference>
<dbReference type="PANTHER" id="PTHR42844">
    <property type="entry name" value="DIHYDRONEOPTERIN ALDOLASE 1-RELATED"/>
    <property type="match status" value="1"/>
</dbReference>
<evidence type="ECO:0000313" key="10">
    <source>
        <dbReference type="EMBL" id="CUS05266.2"/>
    </source>
</evidence>
<dbReference type="RefSeq" id="WP_095044501.1">
    <property type="nucleotide sequence ID" value="NZ_LN890655.1"/>
</dbReference>
<accession>A0A160T514</accession>
<dbReference type="InterPro" id="IPR006157">
    <property type="entry name" value="FolB_dom"/>
</dbReference>
<evidence type="ECO:0000256" key="3">
    <source>
        <dbReference type="ARBA" id="ARBA00005013"/>
    </source>
</evidence>
<evidence type="ECO:0000256" key="8">
    <source>
        <dbReference type="RuleBase" id="RU362079"/>
    </source>
</evidence>
<protein>
    <recommendedName>
        <fullName evidence="8">7,8-dihydroneopterin aldolase</fullName>
        <ecNumber evidence="8">4.1.2.25</ecNumber>
    </recommendedName>
</protein>